<evidence type="ECO:0000313" key="4">
    <source>
        <dbReference type="Proteomes" id="UP001524587"/>
    </source>
</evidence>
<evidence type="ECO:0000256" key="2">
    <source>
        <dbReference type="SAM" id="MobiDB-lite"/>
    </source>
</evidence>
<feature type="region of interest" description="Disordered" evidence="2">
    <location>
        <begin position="1"/>
        <end position="20"/>
    </location>
</feature>
<dbReference type="RefSeq" id="WP_422864446.1">
    <property type="nucleotide sequence ID" value="NZ_JAMSKV010000009.1"/>
</dbReference>
<keyword evidence="4" id="KW-1185">Reference proteome</keyword>
<dbReference type="Gene3D" id="1.25.40.10">
    <property type="entry name" value="Tetratricopeptide repeat domain"/>
    <property type="match status" value="1"/>
</dbReference>
<dbReference type="SMART" id="SM00028">
    <property type="entry name" value="TPR"/>
    <property type="match status" value="2"/>
</dbReference>
<evidence type="ECO:0000256" key="1">
    <source>
        <dbReference type="PROSITE-ProRule" id="PRU00339"/>
    </source>
</evidence>
<gene>
    <name evidence="3" type="ORF">NFI95_10960</name>
</gene>
<dbReference type="PROSITE" id="PS50005">
    <property type="entry name" value="TPR"/>
    <property type="match status" value="1"/>
</dbReference>
<sequence>MIADDPDGAQERAEDWARHGGADSAARCGALADVALGDPEAGARALDAASHEAALPAPRRALLAAEASRAWLLASRPDRALESSGLAATLDRSPDYRIDHARAALAAHQPELAIADLSPLLTGPPLRADALIVRATALREAGAFERARADIDAACQLRPDDPDALLERGILRERTGDLDGARDDWSRVIAASPDTHEADLAQQDLALLEAGPEAR</sequence>
<dbReference type="InterPro" id="IPR019734">
    <property type="entry name" value="TPR_rpt"/>
</dbReference>
<accession>A0ABT1W7V5</accession>
<dbReference type="InterPro" id="IPR011990">
    <property type="entry name" value="TPR-like_helical_dom_sf"/>
</dbReference>
<dbReference type="SUPFAM" id="SSF48452">
    <property type="entry name" value="TPR-like"/>
    <property type="match status" value="1"/>
</dbReference>
<organism evidence="3 4">
    <name type="scientific">Endosaccharibacter trunci</name>
    <dbReference type="NCBI Taxonomy" id="2812733"/>
    <lineage>
        <taxon>Bacteria</taxon>
        <taxon>Pseudomonadati</taxon>
        <taxon>Pseudomonadota</taxon>
        <taxon>Alphaproteobacteria</taxon>
        <taxon>Acetobacterales</taxon>
        <taxon>Acetobacteraceae</taxon>
        <taxon>Endosaccharibacter</taxon>
    </lineage>
</organism>
<protein>
    <submittedName>
        <fullName evidence="3">Tetratricopeptide repeat protein</fullName>
    </submittedName>
</protein>
<keyword evidence="1" id="KW-0802">TPR repeat</keyword>
<proteinExistence type="predicted"/>
<reference evidence="3 4" key="1">
    <citation type="submission" date="2022-06" db="EMBL/GenBank/DDBJ databases">
        <title>Endosaccharibacter gen. nov., sp. nov., endophytic bacteria isolated from sugarcane.</title>
        <authorList>
            <person name="Pitiwittayakul N."/>
            <person name="Yukphan P."/>
            <person name="Charoenyingcharoen P."/>
            <person name="Tanasupawat S."/>
        </authorList>
    </citation>
    <scope>NUCLEOTIDE SEQUENCE [LARGE SCALE GENOMIC DNA]</scope>
    <source>
        <strain evidence="3 4">KSS8</strain>
    </source>
</reference>
<feature type="repeat" description="TPR" evidence="1">
    <location>
        <begin position="162"/>
        <end position="195"/>
    </location>
</feature>
<feature type="compositionally biased region" description="Basic and acidic residues" evidence="2">
    <location>
        <begin position="9"/>
        <end position="20"/>
    </location>
</feature>
<evidence type="ECO:0000313" key="3">
    <source>
        <dbReference type="EMBL" id="MCQ8278966.1"/>
    </source>
</evidence>
<comment type="caution">
    <text evidence="3">The sequence shown here is derived from an EMBL/GenBank/DDBJ whole genome shotgun (WGS) entry which is preliminary data.</text>
</comment>
<dbReference type="Pfam" id="PF13371">
    <property type="entry name" value="TPR_9"/>
    <property type="match status" value="1"/>
</dbReference>
<dbReference type="Proteomes" id="UP001524587">
    <property type="component" value="Unassembled WGS sequence"/>
</dbReference>
<name>A0ABT1W7V5_9PROT</name>
<dbReference type="EMBL" id="JAMSKV010000009">
    <property type="protein sequence ID" value="MCQ8278966.1"/>
    <property type="molecule type" value="Genomic_DNA"/>
</dbReference>